<keyword evidence="3" id="KW-1185">Reference proteome</keyword>
<dbReference type="EMBL" id="FXAW01000005">
    <property type="protein sequence ID" value="SMG40628.1"/>
    <property type="molecule type" value="Genomic_DNA"/>
</dbReference>
<reference evidence="3" key="1">
    <citation type="submission" date="2017-04" db="EMBL/GenBank/DDBJ databases">
        <authorList>
            <person name="Varghese N."/>
            <person name="Submissions S."/>
        </authorList>
    </citation>
    <scope>NUCLEOTIDE SEQUENCE [LARGE SCALE GENOMIC DNA]</scope>
    <source>
        <strain evidence="3">DSM 4125</strain>
    </source>
</reference>
<protein>
    <recommendedName>
        <fullName evidence="4">LVIVD repeat-containing protein</fullName>
    </recommendedName>
</protein>
<evidence type="ECO:0000313" key="2">
    <source>
        <dbReference type="EMBL" id="SMG40628.1"/>
    </source>
</evidence>
<evidence type="ECO:0000256" key="1">
    <source>
        <dbReference type="SAM" id="SignalP"/>
    </source>
</evidence>
<keyword evidence="1" id="KW-0732">Signal</keyword>
<dbReference type="OrthoDB" id="853480at2"/>
<name>A0A1X7KHV1_9BACT</name>
<gene>
    <name evidence="2" type="ORF">SAMN05661096_02782</name>
</gene>
<sequence>MKAPLLKLLILSSLCFSLLACEPWERVPDFDVEQVEGYRPIYATESEKQIKTLPAQEIDDPGKIYVINDYLLLVDRLKGIHVFDNKNPENPQNIGFIQITGSNDVAVRDNILYADQATDLLAIDISNPENVKIASRVKGVFPFGIQYPQQQGVYFECPDPEKGLVIAWELTTLQSPKCYR</sequence>
<dbReference type="PROSITE" id="PS51257">
    <property type="entry name" value="PROKAR_LIPOPROTEIN"/>
    <property type="match status" value="1"/>
</dbReference>
<dbReference type="RefSeq" id="WP_085517940.1">
    <property type="nucleotide sequence ID" value="NZ_FXAW01000005.1"/>
</dbReference>
<feature type="signal peptide" evidence="1">
    <location>
        <begin position="1"/>
        <end position="20"/>
    </location>
</feature>
<dbReference type="Proteomes" id="UP000193804">
    <property type="component" value="Unassembled WGS sequence"/>
</dbReference>
<dbReference type="STRING" id="1028.SAMN05661096_02782"/>
<evidence type="ECO:0000313" key="3">
    <source>
        <dbReference type="Proteomes" id="UP000193804"/>
    </source>
</evidence>
<evidence type="ECO:0008006" key="4">
    <source>
        <dbReference type="Google" id="ProtNLM"/>
    </source>
</evidence>
<dbReference type="AlphaFoldDB" id="A0A1X7KHV1"/>
<proteinExistence type="predicted"/>
<organism evidence="2 3">
    <name type="scientific">Marivirga sericea</name>
    <dbReference type="NCBI Taxonomy" id="1028"/>
    <lineage>
        <taxon>Bacteria</taxon>
        <taxon>Pseudomonadati</taxon>
        <taxon>Bacteroidota</taxon>
        <taxon>Cytophagia</taxon>
        <taxon>Cytophagales</taxon>
        <taxon>Marivirgaceae</taxon>
        <taxon>Marivirga</taxon>
    </lineage>
</organism>
<accession>A0A1X7KHV1</accession>
<feature type="chain" id="PRO_5013253837" description="LVIVD repeat-containing protein" evidence="1">
    <location>
        <begin position="21"/>
        <end position="180"/>
    </location>
</feature>